<evidence type="ECO:0000256" key="1">
    <source>
        <dbReference type="SAM" id="MobiDB-lite"/>
    </source>
</evidence>
<accession>A0A8X6YJ13</accession>
<dbReference type="Proteomes" id="UP000886998">
    <property type="component" value="Unassembled WGS sequence"/>
</dbReference>
<evidence type="ECO:0000313" key="2">
    <source>
        <dbReference type="EMBL" id="GFY72384.1"/>
    </source>
</evidence>
<dbReference type="EMBL" id="BMAV01019409">
    <property type="protein sequence ID" value="GFY72384.1"/>
    <property type="molecule type" value="Genomic_DNA"/>
</dbReference>
<gene>
    <name evidence="2" type="ORF">TNIN_64491</name>
</gene>
<organism evidence="2 3">
    <name type="scientific">Trichonephila inaurata madagascariensis</name>
    <dbReference type="NCBI Taxonomy" id="2747483"/>
    <lineage>
        <taxon>Eukaryota</taxon>
        <taxon>Metazoa</taxon>
        <taxon>Ecdysozoa</taxon>
        <taxon>Arthropoda</taxon>
        <taxon>Chelicerata</taxon>
        <taxon>Arachnida</taxon>
        <taxon>Araneae</taxon>
        <taxon>Araneomorphae</taxon>
        <taxon>Entelegynae</taxon>
        <taxon>Araneoidea</taxon>
        <taxon>Nephilidae</taxon>
        <taxon>Trichonephila</taxon>
        <taxon>Trichonephila inaurata</taxon>
    </lineage>
</organism>
<feature type="compositionally biased region" description="Polar residues" evidence="1">
    <location>
        <begin position="51"/>
        <end position="73"/>
    </location>
</feature>
<sequence length="106" mass="12022">MRGGAIFESSRQYRTIGNELPSILSSEQFSPTTMVSSNLISRFPPHRQNNRSKSVGKQAIHSTNTPFEISTKQQYPGKTVEVILNAFKNRTRRDNEGLLENEMYSS</sequence>
<keyword evidence="3" id="KW-1185">Reference proteome</keyword>
<proteinExistence type="predicted"/>
<name>A0A8X6YJ13_9ARAC</name>
<dbReference type="AlphaFoldDB" id="A0A8X6YJ13"/>
<feature type="region of interest" description="Disordered" evidence="1">
    <location>
        <begin position="40"/>
        <end position="73"/>
    </location>
</feature>
<protein>
    <submittedName>
        <fullName evidence="2">Uncharacterized protein</fullName>
    </submittedName>
</protein>
<comment type="caution">
    <text evidence="2">The sequence shown here is derived from an EMBL/GenBank/DDBJ whole genome shotgun (WGS) entry which is preliminary data.</text>
</comment>
<evidence type="ECO:0000313" key="3">
    <source>
        <dbReference type="Proteomes" id="UP000886998"/>
    </source>
</evidence>
<reference evidence="2" key="1">
    <citation type="submission" date="2020-08" db="EMBL/GenBank/DDBJ databases">
        <title>Multicomponent nature underlies the extraordinary mechanical properties of spider dragline silk.</title>
        <authorList>
            <person name="Kono N."/>
            <person name="Nakamura H."/>
            <person name="Mori M."/>
            <person name="Yoshida Y."/>
            <person name="Ohtoshi R."/>
            <person name="Malay A.D."/>
            <person name="Moran D.A.P."/>
            <person name="Tomita M."/>
            <person name="Numata K."/>
            <person name="Arakawa K."/>
        </authorList>
    </citation>
    <scope>NUCLEOTIDE SEQUENCE</scope>
</reference>